<dbReference type="CDD" id="cd03801">
    <property type="entry name" value="GT4_PimA-like"/>
    <property type="match status" value="1"/>
</dbReference>
<dbReference type="Proteomes" id="UP000022447">
    <property type="component" value="Unassembled WGS sequence"/>
</dbReference>
<dbReference type="eggNOG" id="COG0438">
    <property type="taxonomic scope" value="Bacteria"/>
</dbReference>
<proteinExistence type="predicted"/>
<keyword evidence="3" id="KW-1185">Reference proteome</keyword>
<accession>X7EA43</accession>
<comment type="caution">
    <text evidence="2">The sequence shown here is derived from an EMBL/GenBank/DDBJ whole genome shotgun (WGS) entry which is preliminary data.</text>
</comment>
<feature type="domain" description="Glycosyltransferase subfamily 4-like N-terminal" evidence="1">
    <location>
        <begin position="50"/>
        <end position="148"/>
    </location>
</feature>
<dbReference type="SUPFAM" id="SSF53756">
    <property type="entry name" value="UDP-Glycosyltransferase/glycogen phosphorylase"/>
    <property type="match status" value="1"/>
</dbReference>
<dbReference type="PANTHER" id="PTHR12526">
    <property type="entry name" value="GLYCOSYLTRANSFERASE"/>
    <property type="match status" value="1"/>
</dbReference>
<organism evidence="2 3">
    <name type="scientific">Roseivivax halodurans JCM 10272</name>
    <dbReference type="NCBI Taxonomy" id="1449350"/>
    <lineage>
        <taxon>Bacteria</taxon>
        <taxon>Pseudomonadati</taxon>
        <taxon>Pseudomonadota</taxon>
        <taxon>Alphaproteobacteria</taxon>
        <taxon>Rhodobacterales</taxon>
        <taxon>Roseobacteraceae</taxon>
        <taxon>Roseivivax</taxon>
    </lineage>
</organism>
<protein>
    <submittedName>
        <fullName evidence="2">Glycosyl transferase</fullName>
    </submittedName>
</protein>
<keyword evidence="2" id="KW-0808">Transferase</keyword>
<dbReference type="EMBL" id="JALZ01000044">
    <property type="protein sequence ID" value="ETX12929.1"/>
    <property type="molecule type" value="Genomic_DNA"/>
</dbReference>
<evidence type="ECO:0000313" key="2">
    <source>
        <dbReference type="EMBL" id="ETX12929.1"/>
    </source>
</evidence>
<evidence type="ECO:0000259" key="1">
    <source>
        <dbReference type="Pfam" id="PF13439"/>
    </source>
</evidence>
<gene>
    <name evidence="2" type="ORF">OCH239_15225</name>
</gene>
<name>X7EA43_9RHOB</name>
<evidence type="ECO:0000313" key="3">
    <source>
        <dbReference type="Proteomes" id="UP000022447"/>
    </source>
</evidence>
<reference evidence="2 3" key="1">
    <citation type="submission" date="2014-01" db="EMBL/GenBank/DDBJ databases">
        <title>Roseivivax halodurans JCM 10272 Genome Sequencing.</title>
        <authorList>
            <person name="Lai Q."/>
            <person name="Li G."/>
            <person name="Shao Z."/>
        </authorList>
    </citation>
    <scope>NUCLEOTIDE SEQUENCE [LARGE SCALE GENOMIC DNA]</scope>
    <source>
        <strain evidence="2 3">JCM 10272</strain>
    </source>
</reference>
<dbReference type="GO" id="GO:0016757">
    <property type="term" value="F:glycosyltransferase activity"/>
    <property type="evidence" value="ECO:0007669"/>
    <property type="project" value="UniProtKB-ARBA"/>
</dbReference>
<dbReference type="STRING" id="1449350.OCH239_15225"/>
<dbReference type="Pfam" id="PF13439">
    <property type="entry name" value="Glyco_transf_4"/>
    <property type="match status" value="1"/>
</dbReference>
<dbReference type="PATRIC" id="fig|1449350.3.peg.3886"/>
<dbReference type="AlphaFoldDB" id="X7EA43"/>
<dbReference type="Pfam" id="PF13692">
    <property type="entry name" value="Glyco_trans_1_4"/>
    <property type="match status" value="1"/>
</dbReference>
<dbReference type="PANTHER" id="PTHR12526:SF635">
    <property type="entry name" value="GLYCOSYL TRANSFERASE GROUP 1"/>
    <property type="match status" value="1"/>
</dbReference>
<dbReference type="InterPro" id="IPR028098">
    <property type="entry name" value="Glyco_trans_4-like_N"/>
</dbReference>
<dbReference type="RefSeq" id="WP_037266369.1">
    <property type="nucleotide sequence ID" value="NZ_JALZ01000044.1"/>
</dbReference>
<dbReference type="OrthoDB" id="529131at2"/>
<sequence>MIRIAHLADETNTGGVVRYLDFLSGSPEMGFGRHEVLPVPKNRAGGVSIEADVIVSHLSISWRGLPGLMALRARHAGTPMIHVEHHYCEGFAAANISAKRRFTTLLASAYSLFDRVVAVSPSQAAWFLHLGVVSKDDLTVIPPCVDLAPFRAVPPIEGSARVFGALGRFHMQKGFDLLIRAFRRVEDPTLRLRLIGDGPERGALEALAQGDPRIEIRPFAANPVAALSGVDAVAMPSRWEPFGLVALEARAAGRTVIAAHVDGLADQAFEGVLPVPSPTLEAWAAAIRTVSRLPFDQNRALGHETRTAAKWSTLLVAIRGGYSNHVISA</sequence>
<dbReference type="Gene3D" id="3.40.50.2000">
    <property type="entry name" value="Glycogen Phosphorylase B"/>
    <property type="match status" value="2"/>
</dbReference>